<feature type="domain" description="Guanylate cyclase" evidence="17">
    <location>
        <begin position="934"/>
        <end position="1072"/>
    </location>
</feature>
<evidence type="ECO:0000256" key="1">
    <source>
        <dbReference type="ARBA" id="ARBA00001593"/>
    </source>
</evidence>
<feature type="transmembrane region" description="Helical" evidence="16">
    <location>
        <begin position="176"/>
        <end position="201"/>
    </location>
</feature>
<evidence type="ECO:0000259" key="17">
    <source>
        <dbReference type="PROSITE" id="PS50125"/>
    </source>
</evidence>
<evidence type="ECO:0000256" key="6">
    <source>
        <dbReference type="ARBA" id="ARBA00022723"/>
    </source>
</evidence>
<feature type="compositionally biased region" description="Polar residues" evidence="15">
    <location>
        <begin position="504"/>
        <end position="548"/>
    </location>
</feature>
<keyword evidence="8" id="KW-0067">ATP-binding</keyword>
<keyword evidence="6" id="KW-0479">Metal-binding</keyword>
<dbReference type="SUPFAM" id="SSF55073">
    <property type="entry name" value="Nucleotide cyclase"/>
    <property type="match status" value="2"/>
</dbReference>
<feature type="transmembrane region" description="Helical" evidence="16">
    <location>
        <begin position="40"/>
        <end position="58"/>
    </location>
</feature>
<evidence type="ECO:0000256" key="14">
    <source>
        <dbReference type="RuleBase" id="RU000405"/>
    </source>
</evidence>
<sequence length="1126" mass="126398">MPKLFDRATGNIFMPQFDSEILEKSYRHATFMQAKRHVQYALCYILLACAVWIAYFAIGQDTDWIGFLITASSCFAVSLGLLMMTCYINRPKHLKWISWILVVILCGCSIAANAAGGSDDAIRSMSPIARFTVTAEVLLIIYTALPITPLICLVIGVIFSIVQLVVNVLLPPGNYNASIIISWVFLHLCVHILGFHISIVTEVRAHSTFWRVCQSIIAKQRLENERKLKENMILSVMPKLFADKFIKTEDENSQILFKKSSAFRELHMMRMDNVSILYADIVGFTRMSSNKRADELVSLLNNLFSRFDALTQKHNCEKIAILGDCYYCVSGCPETVSSHADDTVDMGLDMIVAIQKFDEDTGNDVNMRVGVHTGTVLCGVLGVKRVKFDVWSNDVSLANTMEAGGEPGFVHATQETYDNLSPGKYRIRVDENPGRRREGLAGMTTYLISGKIDNQNDPLSSLDKNSRNINSDNGINITTNKNNQELKPSDRLPNALLHPVRPSAQKTSRAPSSGVRTSFSNGGKANSPSGIDSSRPSIDISTHRSGSTIEERDTSDVRFNLPRESTTYDALNVPGVGAGTRRTSRSAYRRSSHSSIFSRLIRDRSHRTEDDKQLADLLREERADETYFVKTKLNRLTLFFNTPTIETEYRRDGLADLSQPFSKMSYGSLRYSFFLDTLISISTFAMLSGFLFLVTDVDKLEAWTIIFIVAAVLEIIIFITAVLLAFTNVLPHKFQLMCVSWYPRHIISLLLVILPVLIVFTDFTDCSRIGDVNAFQAYCTAATIIIVHHCNFMRLWSIAKSAIACLVTVALLLTVKLDYCVPNPNLISTASPLTTTLLSTVSAGTISPTQFDKWKNERILDVILLVILVVFLNWLFEVAVRVNFNSSLEAMKHRKKNAVLKDQATDLLANIFPDHVIQRLNTSQSYSQNIESAGVIFASLVNFYEFYSENFAGGQECIRVLHELVSEFDELLDKEEFKKVEKIKTIGSTFMAAAGLNSDQVDEEPDQHLFDLMEFVIAMQEAVTKFNQDMLQFDFILRVGYNCGPLTAGVIGTSKMMYDIWGDTVNIASRMDSTGTPGRVQVSERANRVLQPKFDFEYRGQIQVKGKGNMRTYLLKGRRTDFDMIN</sequence>
<evidence type="ECO:0000256" key="7">
    <source>
        <dbReference type="ARBA" id="ARBA00022741"/>
    </source>
</evidence>
<evidence type="ECO:0000313" key="18">
    <source>
        <dbReference type="EMBL" id="EDV20503.1"/>
    </source>
</evidence>
<keyword evidence="10 16" id="KW-1133">Transmembrane helix</keyword>
<keyword evidence="7" id="KW-0547">Nucleotide-binding</keyword>
<dbReference type="InterPro" id="IPR001054">
    <property type="entry name" value="A/G_cyclase"/>
</dbReference>
<feature type="compositionally biased region" description="Polar residues" evidence="15">
    <location>
        <begin position="452"/>
        <end position="486"/>
    </location>
</feature>
<dbReference type="GO" id="GO:0006171">
    <property type="term" value="P:cAMP biosynthetic process"/>
    <property type="evidence" value="ECO:0000318"/>
    <property type="project" value="GO_Central"/>
</dbReference>
<dbReference type="EC" id="4.6.1.1" evidence="4"/>
<dbReference type="InterPro" id="IPR032628">
    <property type="entry name" value="AC_N"/>
</dbReference>
<comment type="subcellular location">
    <subcellularLocation>
        <location evidence="3">Membrane</location>
        <topology evidence="3">Multi-pass membrane protein</topology>
    </subcellularLocation>
</comment>
<dbReference type="OMA" id="DACQERC"/>
<dbReference type="InterPro" id="IPR018297">
    <property type="entry name" value="A/G_cyclase_CS"/>
</dbReference>
<proteinExistence type="inferred from homology"/>
<keyword evidence="13 14" id="KW-0456">Lyase</keyword>
<evidence type="ECO:0000256" key="3">
    <source>
        <dbReference type="ARBA" id="ARBA00004141"/>
    </source>
</evidence>
<dbReference type="PROSITE" id="PS50125">
    <property type="entry name" value="GUANYLATE_CYCLASE_2"/>
    <property type="match status" value="2"/>
</dbReference>
<dbReference type="PANTHER" id="PTHR45627">
    <property type="entry name" value="ADENYLATE CYCLASE TYPE 1"/>
    <property type="match status" value="1"/>
</dbReference>
<dbReference type="GO" id="GO:0004016">
    <property type="term" value="F:adenylate cyclase activity"/>
    <property type="evidence" value="ECO:0000318"/>
    <property type="project" value="GO_Central"/>
</dbReference>
<name>B3S9N0_TRIAD</name>
<dbReference type="GO" id="GO:0046872">
    <property type="term" value="F:metal ion binding"/>
    <property type="evidence" value="ECO:0007669"/>
    <property type="project" value="UniProtKB-KW"/>
</dbReference>
<accession>B3S9N0</accession>
<dbReference type="GeneID" id="6758142"/>
<feature type="transmembrane region" description="Helical" evidence="16">
    <location>
        <begin position="859"/>
        <end position="876"/>
    </location>
</feature>
<evidence type="ECO:0000256" key="9">
    <source>
        <dbReference type="ARBA" id="ARBA00022842"/>
    </source>
</evidence>
<comment type="catalytic activity">
    <reaction evidence="1">
        <text>ATP = 3',5'-cyclic AMP + diphosphate</text>
        <dbReference type="Rhea" id="RHEA:15389"/>
        <dbReference type="ChEBI" id="CHEBI:30616"/>
        <dbReference type="ChEBI" id="CHEBI:33019"/>
        <dbReference type="ChEBI" id="CHEBI:58165"/>
        <dbReference type="EC" id="4.6.1.1"/>
    </reaction>
</comment>
<dbReference type="OrthoDB" id="10035433at2759"/>
<organism evidence="18 19">
    <name type="scientific">Trichoplax adhaerens</name>
    <name type="common">Trichoplax reptans</name>
    <dbReference type="NCBI Taxonomy" id="10228"/>
    <lineage>
        <taxon>Eukaryota</taxon>
        <taxon>Metazoa</taxon>
        <taxon>Placozoa</taxon>
        <taxon>Uniplacotomia</taxon>
        <taxon>Trichoplacea</taxon>
        <taxon>Trichoplacidae</taxon>
        <taxon>Trichoplax</taxon>
    </lineage>
</organism>
<evidence type="ECO:0000256" key="13">
    <source>
        <dbReference type="ARBA" id="ARBA00023239"/>
    </source>
</evidence>
<feature type="domain" description="Guanylate cyclase" evidence="17">
    <location>
        <begin position="275"/>
        <end position="402"/>
    </location>
</feature>
<feature type="transmembrane region" description="Helical" evidence="16">
    <location>
        <begin position="705"/>
        <end position="730"/>
    </location>
</feature>
<dbReference type="FunFam" id="3.30.70.1230:FF:000064">
    <property type="entry name" value="Adenylate cyclase type 9"/>
    <property type="match status" value="1"/>
</dbReference>
<feature type="transmembrane region" description="Helical" evidence="16">
    <location>
        <begin position="673"/>
        <end position="693"/>
    </location>
</feature>
<dbReference type="Pfam" id="PF00211">
    <property type="entry name" value="Guanylate_cyc"/>
    <property type="match status" value="2"/>
</dbReference>
<evidence type="ECO:0000256" key="12">
    <source>
        <dbReference type="ARBA" id="ARBA00023136"/>
    </source>
</evidence>
<reference evidence="18 19" key="1">
    <citation type="journal article" date="2008" name="Nature">
        <title>The Trichoplax genome and the nature of placozoans.</title>
        <authorList>
            <person name="Srivastava M."/>
            <person name="Begovic E."/>
            <person name="Chapman J."/>
            <person name="Putnam N.H."/>
            <person name="Hellsten U."/>
            <person name="Kawashima T."/>
            <person name="Kuo A."/>
            <person name="Mitros T."/>
            <person name="Salamov A."/>
            <person name="Carpenter M.L."/>
            <person name="Signorovitch A.Y."/>
            <person name="Moreno M.A."/>
            <person name="Kamm K."/>
            <person name="Grimwood J."/>
            <person name="Schmutz J."/>
            <person name="Shapiro H."/>
            <person name="Grigoriev I.V."/>
            <person name="Buss L.W."/>
            <person name="Schierwater B."/>
            <person name="Dellaporta S.L."/>
            <person name="Rokhsar D.S."/>
        </authorList>
    </citation>
    <scope>NUCLEOTIDE SEQUENCE [LARGE SCALE GENOMIC DNA]</scope>
    <source>
        <strain evidence="18 19">Grell-BS-1999</strain>
    </source>
</reference>
<dbReference type="eggNOG" id="KOG3618">
    <property type="taxonomic scope" value="Eukaryota"/>
</dbReference>
<dbReference type="SMART" id="SM00044">
    <property type="entry name" value="CYCc"/>
    <property type="match status" value="2"/>
</dbReference>
<feature type="transmembrane region" description="Helical" evidence="16">
    <location>
        <begin position="797"/>
        <end position="815"/>
    </location>
</feature>
<dbReference type="PANTHER" id="PTHR45627:SF8">
    <property type="entry name" value="ADENYLATE CYCLASE TYPE 9"/>
    <property type="match status" value="1"/>
</dbReference>
<dbReference type="Pfam" id="PF16214">
    <property type="entry name" value="AC_N"/>
    <property type="match status" value="1"/>
</dbReference>
<feature type="transmembrane region" description="Helical" evidence="16">
    <location>
        <begin position="64"/>
        <end position="84"/>
    </location>
</feature>
<dbReference type="HOGENOM" id="CLU_001072_2_5_1"/>
<protein>
    <recommendedName>
        <fullName evidence="4">adenylate cyclase</fullName>
        <ecNumber evidence="4">4.6.1.1</ecNumber>
    </recommendedName>
</protein>
<dbReference type="KEGG" id="tad:TRIADDRAFT_31746"/>
<comment type="cofactor">
    <cofactor evidence="2">
        <name>Mg(2+)</name>
        <dbReference type="ChEBI" id="CHEBI:18420"/>
    </cofactor>
</comment>
<dbReference type="GO" id="GO:0005524">
    <property type="term" value="F:ATP binding"/>
    <property type="evidence" value="ECO:0007669"/>
    <property type="project" value="UniProtKB-KW"/>
</dbReference>
<evidence type="ECO:0000256" key="10">
    <source>
        <dbReference type="ARBA" id="ARBA00022989"/>
    </source>
</evidence>
<dbReference type="GO" id="GO:0005886">
    <property type="term" value="C:plasma membrane"/>
    <property type="evidence" value="ECO:0000318"/>
    <property type="project" value="GO_Central"/>
</dbReference>
<comment type="similarity">
    <text evidence="14">Belongs to the adenylyl cyclase class-4/guanylyl cyclase family.</text>
</comment>
<evidence type="ECO:0000256" key="15">
    <source>
        <dbReference type="SAM" id="MobiDB-lite"/>
    </source>
</evidence>
<dbReference type="AlphaFoldDB" id="B3S9N0"/>
<gene>
    <name evidence="18" type="ORF">TRIADDRAFT_31746</name>
</gene>
<dbReference type="RefSeq" id="XP_002116929.1">
    <property type="nucleotide sequence ID" value="XM_002116893.1"/>
</dbReference>
<keyword evidence="11" id="KW-0115">cAMP biosynthesis</keyword>
<feature type="transmembrane region" description="Helical" evidence="16">
    <location>
        <begin position="96"/>
        <end position="116"/>
    </location>
</feature>
<keyword evidence="19" id="KW-1185">Reference proteome</keyword>
<dbReference type="CTD" id="6758142"/>
<dbReference type="Gene3D" id="3.30.70.1230">
    <property type="entry name" value="Nucleotide cyclase"/>
    <property type="match status" value="2"/>
</dbReference>
<evidence type="ECO:0000256" key="2">
    <source>
        <dbReference type="ARBA" id="ARBA00001946"/>
    </source>
</evidence>
<dbReference type="Proteomes" id="UP000009022">
    <property type="component" value="Unassembled WGS sequence"/>
</dbReference>
<dbReference type="InParanoid" id="B3S9N0"/>
<dbReference type="PhylomeDB" id="B3S9N0"/>
<evidence type="ECO:0000256" key="16">
    <source>
        <dbReference type="SAM" id="Phobius"/>
    </source>
</evidence>
<keyword evidence="5 16" id="KW-0812">Transmembrane</keyword>
<evidence type="ECO:0000313" key="19">
    <source>
        <dbReference type="Proteomes" id="UP000009022"/>
    </source>
</evidence>
<dbReference type="GO" id="GO:0007189">
    <property type="term" value="P:adenylate cyclase-activating G protein-coupled receptor signaling pathway"/>
    <property type="evidence" value="ECO:0000318"/>
    <property type="project" value="GO_Central"/>
</dbReference>
<evidence type="ECO:0000256" key="11">
    <source>
        <dbReference type="ARBA" id="ARBA00022998"/>
    </source>
</evidence>
<evidence type="ECO:0000256" key="4">
    <source>
        <dbReference type="ARBA" id="ARBA00012201"/>
    </source>
</evidence>
<dbReference type="CDD" id="cd07302">
    <property type="entry name" value="CHD"/>
    <property type="match status" value="2"/>
</dbReference>
<keyword evidence="9" id="KW-0460">Magnesium</keyword>
<keyword evidence="12 16" id="KW-0472">Membrane</keyword>
<evidence type="ECO:0000256" key="8">
    <source>
        <dbReference type="ARBA" id="ARBA00022840"/>
    </source>
</evidence>
<dbReference type="EMBL" id="DS985259">
    <property type="protein sequence ID" value="EDV20503.1"/>
    <property type="molecule type" value="Genomic_DNA"/>
</dbReference>
<dbReference type="FunCoup" id="B3S9N0">
    <property type="interactions" value="536"/>
</dbReference>
<dbReference type="FunFam" id="3.30.70.1230:FF:000008">
    <property type="entry name" value="Adenylate cyclase type 9"/>
    <property type="match status" value="1"/>
</dbReference>
<feature type="transmembrane region" description="Helical" evidence="16">
    <location>
        <begin position="742"/>
        <end position="760"/>
    </location>
</feature>
<evidence type="ECO:0000256" key="5">
    <source>
        <dbReference type="ARBA" id="ARBA00022692"/>
    </source>
</evidence>
<dbReference type="GO" id="GO:0035556">
    <property type="term" value="P:intracellular signal transduction"/>
    <property type="evidence" value="ECO:0007669"/>
    <property type="project" value="InterPro"/>
</dbReference>
<feature type="region of interest" description="Disordered" evidence="15">
    <location>
        <begin position="452"/>
        <end position="590"/>
    </location>
</feature>
<feature type="transmembrane region" description="Helical" evidence="16">
    <location>
        <begin position="772"/>
        <end position="790"/>
    </location>
</feature>
<dbReference type="STRING" id="10228.B3S9N0"/>
<dbReference type="PROSITE" id="PS00452">
    <property type="entry name" value="GUANYLATE_CYCLASE_1"/>
    <property type="match status" value="1"/>
</dbReference>
<dbReference type="InterPro" id="IPR029787">
    <property type="entry name" value="Nucleotide_cyclase"/>
</dbReference>